<dbReference type="RefSeq" id="WP_116885984.1">
    <property type="nucleotide sequence ID" value="NZ_CABMMC010000092.1"/>
</dbReference>
<gene>
    <name evidence="2" type="ORF">HF882_03845</name>
</gene>
<evidence type="ECO:0000313" key="3">
    <source>
        <dbReference type="Proteomes" id="UP000576225"/>
    </source>
</evidence>
<feature type="region of interest" description="Disordered" evidence="1">
    <location>
        <begin position="80"/>
        <end position="100"/>
    </location>
</feature>
<comment type="caution">
    <text evidence="2">The sequence shown here is derived from an EMBL/GenBank/DDBJ whole genome shotgun (WGS) entry which is preliminary data.</text>
</comment>
<dbReference type="EMBL" id="JABAEW010000005">
    <property type="protein sequence ID" value="NMD85710.1"/>
    <property type="molecule type" value="Genomic_DNA"/>
</dbReference>
<reference evidence="2 3" key="1">
    <citation type="submission" date="2020-04" db="EMBL/GenBank/DDBJ databases">
        <authorList>
            <person name="Hitch T.C.A."/>
            <person name="Wylensek D."/>
            <person name="Clavel T."/>
        </authorList>
    </citation>
    <scope>NUCLEOTIDE SEQUENCE [LARGE SCALE GENOMIC DNA]</scope>
    <source>
        <strain evidence="2 3">COR2-253-APC-1A</strain>
    </source>
</reference>
<organism evidence="2 3">
    <name type="scientific">Victivallis vadensis</name>
    <dbReference type="NCBI Taxonomy" id="172901"/>
    <lineage>
        <taxon>Bacteria</taxon>
        <taxon>Pseudomonadati</taxon>
        <taxon>Lentisphaerota</taxon>
        <taxon>Lentisphaeria</taxon>
        <taxon>Victivallales</taxon>
        <taxon>Victivallaceae</taxon>
        <taxon>Victivallis</taxon>
    </lineage>
</organism>
<evidence type="ECO:0000256" key="1">
    <source>
        <dbReference type="SAM" id="MobiDB-lite"/>
    </source>
</evidence>
<dbReference type="Proteomes" id="UP000576225">
    <property type="component" value="Unassembled WGS sequence"/>
</dbReference>
<name>A0A848AW05_9BACT</name>
<dbReference type="GeneID" id="78297246"/>
<protein>
    <submittedName>
        <fullName evidence="2">Uncharacterized protein</fullName>
    </submittedName>
</protein>
<proteinExistence type="predicted"/>
<dbReference type="AlphaFoldDB" id="A0A848AW05"/>
<evidence type="ECO:0000313" key="2">
    <source>
        <dbReference type="EMBL" id="NMD85710.1"/>
    </source>
</evidence>
<sequence>MTNVFTICVPLSMAAMKLPEVDCTFSVSSGRRWYSGGFCLTLRLKNDFERSVLAANLRSDWSCSVDGAAAYSARKPETAAVGSRPETAGRRQMLKKTGGRSACSNYCRFRL</sequence>
<accession>A0A848AW05</accession>